<keyword evidence="9" id="KW-0695">RNA-directed DNA polymerase</keyword>
<dbReference type="Pfam" id="PF00078">
    <property type="entry name" value="RVT_1"/>
    <property type="match status" value="1"/>
</dbReference>
<dbReference type="GO" id="GO:0005975">
    <property type="term" value="P:carbohydrate metabolic process"/>
    <property type="evidence" value="ECO:0007669"/>
    <property type="project" value="InterPro"/>
</dbReference>
<dbReference type="InterPro" id="IPR008979">
    <property type="entry name" value="Galactose-bd-like_sf"/>
</dbReference>
<dbReference type="InterPro" id="IPR017853">
    <property type="entry name" value="GH"/>
</dbReference>
<evidence type="ECO:0000313" key="14">
    <source>
        <dbReference type="EMBL" id="ROT80426.1"/>
    </source>
</evidence>
<evidence type="ECO:0000256" key="5">
    <source>
        <dbReference type="ARBA" id="ARBA00022695"/>
    </source>
</evidence>
<keyword evidence="5" id="KW-0548">Nucleotidyltransferase</keyword>
<dbReference type="Pfam" id="PF02837">
    <property type="entry name" value="Glyco_hydro_2_N"/>
    <property type="match status" value="1"/>
</dbReference>
<dbReference type="SUPFAM" id="SSF56672">
    <property type="entry name" value="DNA/RNA polymerases"/>
    <property type="match status" value="1"/>
</dbReference>
<dbReference type="SUPFAM" id="SSF51445">
    <property type="entry name" value="(Trans)glycosidases"/>
    <property type="match status" value="1"/>
</dbReference>
<dbReference type="Gene3D" id="1.10.340.70">
    <property type="match status" value="1"/>
</dbReference>
<evidence type="ECO:0000256" key="11">
    <source>
        <dbReference type="SAM" id="MobiDB-lite"/>
    </source>
</evidence>
<sequence>MTCSSDVAFNSVADKEDTVVIVSTGVYTLPAGKASIILGSLKQKDERLKNGTSILISGLPLGENCIVIPVVAKAEDVVKVLVCNFGRTPFLVHSKRTIANAVSIQDDEEEQLGRLPTDHWEKQRVLTRMSINAVVTEVKPDDVEEEDPLDQALQIDPCCVVKNGPVYDEKRFQKLLKALDADRWILKEDQRKAAESMIWEFQEAFNLKEEPLGRTNLVEHKIETGDSDRVYVPPRFIPYALRPAVEAEVQALKEQGHIRVSSSEWNAPIVLVKRKDKSHPRLCVDYRALNSQTKLEFYPLPLIEDILYQVSQSKWFSTLDLRSGYHQVPLDDDSIPKSAFTTHEGHFEYTVMPFGLSNAPRTFQRLMNRVFSGQIGQGLQLFLDDIAIYTDDIDRHLQVLKEALGRLIKAGLKASPEKTRLFQQEINLLGHRVGHGEVKAALDKLAAVKDFPTPKNRREVRRFLGLTGYYRRFIEKYAQKAQPLTKLTSEKQPFIWGSEQEEAFEVLKRSLLKEPVLRSPDFSRTWYISTDASKGAIGAILAQRYDGHFCPVSYFSRQLRGAELRYDVMEKEALAVIEALKKFKPLIWGLEVIVMSDNRSLQWLFHKAKDGNARVTRWALTAQSFGAKILYHPGKLNAAADALSRIEAPEGVDPEDIEKASTMIIDEAQNCRILMAVVANNLGGKTRQDEQEDDEEDGHPWSIDEMIREQNQDPLYSPVIKYLQTKNLLDKRKVDPNLVVEDYFLDQGLLYKQVRTPNSARDIKEVLCVPRTLVPKALALVHLAPLGGHGAEERTKFRARQNFTWRGMDRDIAEYCRKCITCAKFKGRAHPLTPLRRYPVPLEPFQMVSMDLMGPFPLTERGNQYILVIVDFLTRFAVVRALPNKYAETVAEAVSEVFADLGIPQTVLTDQGREFRNEILKEMAKHMQFQHHKITAYHPASNGLCERTNQQVLNILRGMVDGKDQYWDLYLKDTQMALNSAYHKAIGDTPYYAMYNRDLKTSDLWWTRPTSFGGPPDEDFITARTQRSKEVYEYVRDNLLRAADEQCRIRQKKSKDTTVLPGMRVFIKAVKKKGDSKLSPRWEGPFRVVEQIRPYVYRIKHLQTEKMKEVHLENMKIALEASIPRSLAPEARRPYPQETHSDIRPEGTSEEEEAREEEYVMNFPTNDDGKGTSESNQDWAQESTALLTGTLAEDSKWGGLYPRESGSREVKSLDGLWNFRLAPLHDPLQGFREEWFLRPLSKTGSVISMAVPSSYNDVTQDKALRDHIGWAWYDRTFYVPVRWQTDKQRVVLRLGSAHYNSIIYINGVAVTSHEGGHLPIMAEISSGLRFGKENLVTVAINNTLTPSTLPQGKIVYHNDPTKYPPGYFEQTLDFDFFNYAGLHRPVYLYTTPQTYIDDIVVNTDIDGSAGIINYKIFAATSGIGPQTEDNVGCSVKLLDNEGDHVTSAMGCAAVSDEHGVLDLYPQKIRGKGVDYPLIVKDFSLLKWLGANSFRTSHYPYAEEIMDMADQEGIMIVDESPAIGLNGFGEELMKRHIASCRNFRRDKNRPSVIMWSVGNEPKSYEPAAKEYFSAVVNATKEADPTRSVTCVLSVDKHTDLAGSSLDVILVNRYFSWYSDTGHLELIYNQTVNEFMEWHLLHNKPVMISEYGAGSIAGFHMVTIEPLNTGLCDTHLFPCLWTFFNV</sequence>
<dbReference type="InterPro" id="IPR006104">
    <property type="entry name" value="Glyco_hydro_2_N"/>
</dbReference>
<comment type="similarity">
    <text evidence="1">Belongs to the glycosyl hydrolase 2 family.</text>
</comment>
<dbReference type="Proteomes" id="UP000283509">
    <property type="component" value="Unassembled WGS sequence"/>
</dbReference>
<dbReference type="SUPFAM" id="SSF49785">
    <property type="entry name" value="Galactose-binding domain-like"/>
    <property type="match status" value="1"/>
</dbReference>
<evidence type="ECO:0000313" key="15">
    <source>
        <dbReference type="Proteomes" id="UP000283509"/>
    </source>
</evidence>
<dbReference type="InterPro" id="IPR043128">
    <property type="entry name" value="Rev_trsase/Diguanyl_cyclase"/>
</dbReference>
<dbReference type="Gene3D" id="3.10.20.370">
    <property type="match status" value="1"/>
</dbReference>
<evidence type="ECO:0000256" key="10">
    <source>
        <dbReference type="ARBA" id="ARBA00023268"/>
    </source>
</evidence>
<evidence type="ECO:0000256" key="2">
    <source>
        <dbReference type="ARBA" id="ARBA00012493"/>
    </source>
</evidence>
<evidence type="ECO:0000259" key="13">
    <source>
        <dbReference type="PROSITE" id="PS50994"/>
    </source>
</evidence>
<dbReference type="GO" id="GO:0042575">
    <property type="term" value="C:DNA polymerase complex"/>
    <property type="evidence" value="ECO:0007669"/>
    <property type="project" value="UniProtKB-ARBA"/>
</dbReference>
<reference evidence="14 15" key="2">
    <citation type="submission" date="2019-01" db="EMBL/GenBank/DDBJ databases">
        <title>The decoding of complex shrimp genome reveals the adaptation for benthos swimmer, frequently molting mechanism and breeding impact on genome.</title>
        <authorList>
            <person name="Sun Y."/>
            <person name="Gao Y."/>
            <person name="Yu Y."/>
        </authorList>
    </citation>
    <scope>NUCLEOTIDE SEQUENCE [LARGE SCALE GENOMIC DNA]</scope>
    <source>
        <tissue evidence="14">Muscle</tissue>
    </source>
</reference>
<dbReference type="InterPro" id="IPR050951">
    <property type="entry name" value="Retrovirus_Pol_polyprotein"/>
</dbReference>
<dbReference type="FunFam" id="2.60.120.260:FF:000027">
    <property type="entry name" value="Beta-glucuronidase"/>
    <property type="match status" value="1"/>
</dbReference>
<proteinExistence type="inferred from homology"/>
<keyword evidence="8" id="KW-0378">Hydrolase</keyword>
<dbReference type="PROSITE" id="PS00719">
    <property type="entry name" value="GLYCOSYL_HYDROL_F2_1"/>
    <property type="match status" value="1"/>
</dbReference>
<dbReference type="InterPro" id="IPR006101">
    <property type="entry name" value="Glyco_hydro_2"/>
</dbReference>
<dbReference type="CDD" id="cd01647">
    <property type="entry name" value="RT_LTR"/>
    <property type="match status" value="1"/>
</dbReference>
<dbReference type="OrthoDB" id="408532at2759"/>
<dbReference type="Pfam" id="PF00665">
    <property type="entry name" value="rve"/>
    <property type="match status" value="1"/>
</dbReference>
<comment type="caution">
    <text evidence="14">The sequence shown here is derived from an EMBL/GenBank/DDBJ whole genome shotgun (WGS) entry which is preliminary data.</text>
</comment>
<evidence type="ECO:0000256" key="4">
    <source>
        <dbReference type="ARBA" id="ARBA00022679"/>
    </source>
</evidence>
<dbReference type="InterPro" id="IPR001584">
    <property type="entry name" value="Integrase_cat-core"/>
</dbReference>
<dbReference type="EC" id="2.7.7.49" evidence="2"/>
<dbReference type="STRING" id="6689.A0A423TVE1"/>
<dbReference type="InterPro" id="IPR000477">
    <property type="entry name" value="RT_dom"/>
</dbReference>
<dbReference type="InterPro" id="IPR041588">
    <property type="entry name" value="Integrase_H2C2"/>
</dbReference>
<dbReference type="InterPro" id="IPR012337">
    <property type="entry name" value="RNaseH-like_sf"/>
</dbReference>
<feature type="region of interest" description="Disordered" evidence="11">
    <location>
        <begin position="1128"/>
        <end position="1156"/>
    </location>
</feature>
<organism evidence="14 15">
    <name type="scientific">Penaeus vannamei</name>
    <name type="common">Whiteleg shrimp</name>
    <name type="synonym">Litopenaeus vannamei</name>
    <dbReference type="NCBI Taxonomy" id="6689"/>
    <lineage>
        <taxon>Eukaryota</taxon>
        <taxon>Metazoa</taxon>
        <taxon>Ecdysozoa</taxon>
        <taxon>Arthropoda</taxon>
        <taxon>Crustacea</taxon>
        <taxon>Multicrustacea</taxon>
        <taxon>Malacostraca</taxon>
        <taxon>Eumalacostraca</taxon>
        <taxon>Eucarida</taxon>
        <taxon>Decapoda</taxon>
        <taxon>Dendrobranchiata</taxon>
        <taxon>Penaeoidea</taxon>
        <taxon>Penaeidae</taxon>
        <taxon>Penaeus</taxon>
    </lineage>
</organism>
<dbReference type="InterPro" id="IPR023232">
    <property type="entry name" value="Glyco_hydro_2_AS"/>
</dbReference>
<dbReference type="Gene3D" id="3.10.10.10">
    <property type="entry name" value="HIV Type 1 Reverse Transcriptase, subunit A, domain 1"/>
    <property type="match status" value="1"/>
</dbReference>
<feature type="compositionally biased region" description="Basic and acidic residues" evidence="11">
    <location>
        <begin position="1130"/>
        <end position="1147"/>
    </location>
</feature>
<dbReference type="Pfam" id="PF02836">
    <property type="entry name" value="Glyco_hydro_2_C"/>
    <property type="match status" value="1"/>
</dbReference>
<evidence type="ECO:0000256" key="1">
    <source>
        <dbReference type="ARBA" id="ARBA00007401"/>
    </source>
</evidence>
<dbReference type="InterPro" id="IPR043502">
    <property type="entry name" value="DNA/RNA_pol_sf"/>
</dbReference>
<dbReference type="PANTHER" id="PTHR37984">
    <property type="entry name" value="PROTEIN CBG26694"/>
    <property type="match status" value="1"/>
</dbReference>
<dbReference type="GO" id="GO:0003964">
    <property type="term" value="F:RNA-directed DNA polymerase activity"/>
    <property type="evidence" value="ECO:0007669"/>
    <property type="project" value="UniProtKB-KW"/>
</dbReference>
<name>A0A423TVE1_PENVA</name>
<dbReference type="FunFam" id="3.10.10.10:FF:000007">
    <property type="entry name" value="Retrovirus-related Pol polyprotein from transposon 17.6-like Protein"/>
    <property type="match status" value="1"/>
</dbReference>
<dbReference type="GO" id="GO:0003676">
    <property type="term" value="F:nucleic acid binding"/>
    <property type="evidence" value="ECO:0007669"/>
    <property type="project" value="InterPro"/>
</dbReference>
<dbReference type="InterPro" id="IPR013783">
    <property type="entry name" value="Ig-like_fold"/>
</dbReference>
<feature type="domain" description="Reverse transcriptase" evidence="12">
    <location>
        <begin position="253"/>
        <end position="433"/>
    </location>
</feature>
<evidence type="ECO:0000259" key="12">
    <source>
        <dbReference type="PROSITE" id="PS50878"/>
    </source>
</evidence>
<dbReference type="InterPro" id="IPR041577">
    <property type="entry name" value="RT_RNaseH_2"/>
</dbReference>
<feature type="domain" description="Integrase catalytic" evidence="13">
    <location>
        <begin position="840"/>
        <end position="998"/>
    </location>
</feature>
<dbReference type="PROSITE" id="PS50994">
    <property type="entry name" value="INTEGRASE"/>
    <property type="match status" value="1"/>
</dbReference>
<dbReference type="Gene3D" id="2.60.120.260">
    <property type="entry name" value="Galactose-binding domain-like"/>
    <property type="match status" value="1"/>
</dbReference>
<dbReference type="FunFam" id="3.30.70.270:FF:000020">
    <property type="entry name" value="Transposon Tf2-6 polyprotein-like Protein"/>
    <property type="match status" value="1"/>
</dbReference>
<evidence type="ECO:0000256" key="6">
    <source>
        <dbReference type="ARBA" id="ARBA00022722"/>
    </source>
</evidence>
<dbReference type="GO" id="GO:0015074">
    <property type="term" value="P:DNA integration"/>
    <property type="evidence" value="ECO:0007669"/>
    <property type="project" value="InterPro"/>
</dbReference>
<dbReference type="Gene3D" id="3.30.70.270">
    <property type="match status" value="2"/>
</dbReference>
<dbReference type="GO" id="GO:0008233">
    <property type="term" value="F:peptidase activity"/>
    <property type="evidence" value="ECO:0007669"/>
    <property type="project" value="UniProtKB-KW"/>
</dbReference>
<dbReference type="FunFam" id="3.10.20.370:FF:000001">
    <property type="entry name" value="Retrovirus-related Pol polyprotein from transposon 17.6-like protein"/>
    <property type="match status" value="1"/>
</dbReference>
<dbReference type="CDD" id="cd09274">
    <property type="entry name" value="RNase_HI_RT_Ty3"/>
    <property type="match status" value="1"/>
</dbReference>
<keyword evidence="4" id="KW-0808">Transferase</keyword>
<dbReference type="GO" id="GO:0006508">
    <property type="term" value="P:proteolysis"/>
    <property type="evidence" value="ECO:0007669"/>
    <property type="project" value="UniProtKB-KW"/>
</dbReference>
<keyword evidence="3" id="KW-0645">Protease</keyword>
<dbReference type="PRINTS" id="PR00132">
    <property type="entry name" value="GLHYDRLASE2"/>
</dbReference>
<evidence type="ECO:0000256" key="9">
    <source>
        <dbReference type="ARBA" id="ARBA00022918"/>
    </source>
</evidence>
<dbReference type="PROSITE" id="PS00608">
    <property type="entry name" value="GLYCOSYL_HYDROL_F2_2"/>
    <property type="match status" value="1"/>
</dbReference>
<accession>A0A423TVE1</accession>
<dbReference type="EMBL" id="QCYY01001122">
    <property type="protein sequence ID" value="ROT80426.1"/>
    <property type="molecule type" value="Genomic_DNA"/>
</dbReference>
<evidence type="ECO:0000256" key="7">
    <source>
        <dbReference type="ARBA" id="ARBA00022759"/>
    </source>
</evidence>
<dbReference type="FunFam" id="1.10.340.70:FF:000001">
    <property type="entry name" value="Retrovirus-related Pol polyprotein from transposon gypsy-like Protein"/>
    <property type="match status" value="1"/>
</dbReference>
<dbReference type="GO" id="GO:0004519">
    <property type="term" value="F:endonuclease activity"/>
    <property type="evidence" value="ECO:0007669"/>
    <property type="project" value="UniProtKB-KW"/>
</dbReference>
<dbReference type="SUPFAM" id="SSF53098">
    <property type="entry name" value="Ribonuclease H-like"/>
    <property type="match status" value="1"/>
</dbReference>
<keyword evidence="15" id="KW-1185">Reference proteome</keyword>
<dbReference type="Gene3D" id="2.60.40.10">
    <property type="entry name" value="Immunoglobulins"/>
    <property type="match status" value="1"/>
</dbReference>
<dbReference type="InterPro" id="IPR006103">
    <property type="entry name" value="Glyco_hydro_2_cat"/>
</dbReference>
<dbReference type="Gene3D" id="3.20.20.80">
    <property type="entry name" value="Glycosidases"/>
    <property type="match status" value="1"/>
</dbReference>
<dbReference type="PROSITE" id="PS50878">
    <property type="entry name" value="RT_POL"/>
    <property type="match status" value="1"/>
</dbReference>
<gene>
    <name evidence="14" type="ORF">C7M84_000821</name>
</gene>
<evidence type="ECO:0000256" key="3">
    <source>
        <dbReference type="ARBA" id="ARBA00022670"/>
    </source>
</evidence>
<dbReference type="InterPro" id="IPR023230">
    <property type="entry name" value="Glyco_hydro_2_CS"/>
</dbReference>
<dbReference type="Gene3D" id="3.30.420.10">
    <property type="entry name" value="Ribonuclease H-like superfamily/Ribonuclease H"/>
    <property type="match status" value="1"/>
</dbReference>
<keyword evidence="6" id="KW-0540">Nuclease</keyword>
<keyword evidence="7" id="KW-0255">Endonuclease</keyword>
<protein>
    <recommendedName>
        <fullName evidence="2">RNA-directed DNA polymerase</fullName>
        <ecNumber evidence="2">2.7.7.49</ecNumber>
    </recommendedName>
</protein>
<dbReference type="PANTHER" id="PTHR37984:SF5">
    <property type="entry name" value="PROTEIN NYNRIN-LIKE"/>
    <property type="match status" value="1"/>
</dbReference>
<dbReference type="GO" id="GO:0004553">
    <property type="term" value="F:hydrolase activity, hydrolyzing O-glycosyl compounds"/>
    <property type="evidence" value="ECO:0007669"/>
    <property type="project" value="InterPro"/>
</dbReference>
<evidence type="ECO:0000256" key="8">
    <source>
        <dbReference type="ARBA" id="ARBA00022801"/>
    </source>
</evidence>
<reference evidence="14 15" key="1">
    <citation type="submission" date="2018-04" db="EMBL/GenBank/DDBJ databases">
        <authorList>
            <person name="Zhang X."/>
            <person name="Yuan J."/>
            <person name="Li F."/>
            <person name="Xiang J."/>
        </authorList>
    </citation>
    <scope>NUCLEOTIDE SEQUENCE [LARGE SCALE GENOMIC DNA]</scope>
    <source>
        <tissue evidence="14">Muscle</tissue>
    </source>
</reference>
<dbReference type="FunFam" id="3.30.420.10:FF:000032">
    <property type="entry name" value="Retrovirus-related Pol polyprotein from transposon 297-like Protein"/>
    <property type="match status" value="1"/>
</dbReference>
<keyword evidence="10" id="KW-0511">Multifunctional enzyme</keyword>
<dbReference type="Pfam" id="PF17919">
    <property type="entry name" value="RT_RNaseH_2"/>
    <property type="match status" value="1"/>
</dbReference>
<dbReference type="InterPro" id="IPR036397">
    <property type="entry name" value="RNaseH_sf"/>
</dbReference>
<dbReference type="Pfam" id="PF17921">
    <property type="entry name" value="Integrase_H2C2"/>
    <property type="match status" value="1"/>
</dbReference>